<keyword evidence="1" id="KW-0812">Transmembrane</keyword>
<dbReference type="RefSeq" id="WP_014938077.1">
    <property type="nucleotide sequence ID" value="NC_018609.1"/>
</dbReference>
<proteinExistence type="predicted"/>
<feature type="transmembrane region" description="Helical" evidence="1">
    <location>
        <begin position="351"/>
        <end position="369"/>
    </location>
</feature>
<feature type="transmembrane region" description="Helical" evidence="1">
    <location>
        <begin position="325"/>
        <end position="345"/>
    </location>
</feature>
<gene>
    <name evidence="2" type="ORF">B739_1130</name>
</gene>
<feature type="transmembrane region" description="Helical" evidence="1">
    <location>
        <begin position="34"/>
        <end position="53"/>
    </location>
</feature>
<feature type="transmembrane region" description="Helical" evidence="1">
    <location>
        <begin position="145"/>
        <end position="168"/>
    </location>
</feature>
<feature type="transmembrane region" description="Helical" evidence="1">
    <location>
        <begin position="6"/>
        <end position="27"/>
    </location>
</feature>
<name>J9R5L0_RIEAN</name>
<dbReference type="KEGG" id="rag:B739_1130"/>
<dbReference type="AlphaFoldDB" id="J9R5L0"/>
<feature type="transmembrane region" description="Helical" evidence="1">
    <location>
        <begin position="287"/>
        <end position="313"/>
    </location>
</feature>
<keyword evidence="1" id="KW-1133">Transmembrane helix</keyword>
<sequence>MFDLSYWNEFDFIAGIVYFIIAVILSLKMSTKRMFFFLLSIFHFFITLYYWSYSLTNVADSTMYFETTKYTHLGWFDIFGPDTSFIRFILFPFLHFFNLNYLGAFFIFSTFGLLGFYFLFRVLLVIVSKNNYKWLYVLFLPQLHFWTCALGKDSLIFMQMSLLLSLWFFNKKLIYYLLPFAIIGFVRIHISLLMVVGYGIAIFLLDSKKISPFKKVLLVGVFGGIFMALFPYLADRINVNNVMEIVEYANNESVKYVSSGGSSVDLSSSSLPIKFFSYLFRPLFFDIWSFLALEASVENLFWLYMFFVVSYSIFRDKKYYSINKFNVLAPYLVAMIIVIPMSYALSNLGIAMRQKTMIFPLLFHLFIYYKSYKNRLRYE</sequence>
<evidence type="ECO:0000313" key="2">
    <source>
        <dbReference type="EMBL" id="AFR35728.1"/>
    </source>
</evidence>
<dbReference type="PATRIC" id="fig|1228997.3.peg.1125"/>
<organism evidence="2 3">
    <name type="scientific">Riemerella anatipestifer RA-CH-1</name>
    <dbReference type="NCBI Taxonomy" id="1228997"/>
    <lineage>
        <taxon>Bacteria</taxon>
        <taxon>Pseudomonadati</taxon>
        <taxon>Bacteroidota</taxon>
        <taxon>Flavobacteriia</taxon>
        <taxon>Flavobacteriales</taxon>
        <taxon>Weeksellaceae</taxon>
        <taxon>Riemerella</taxon>
    </lineage>
</organism>
<dbReference type="EMBL" id="CP003787">
    <property type="protein sequence ID" value="AFR35728.1"/>
    <property type="molecule type" value="Genomic_DNA"/>
</dbReference>
<feature type="transmembrane region" description="Helical" evidence="1">
    <location>
        <begin position="174"/>
        <end position="204"/>
    </location>
</feature>
<feature type="transmembrane region" description="Helical" evidence="1">
    <location>
        <begin position="216"/>
        <end position="234"/>
    </location>
</feature>
<feature type="transmembrane region" description="Helical" evidence="1">
    <location>
        <begin position="101"/>
        <end position="124"/>
    </location>
</feature>
<keyword evidence="1" id="KW-0472">Membrane</keyword>
<reference evidence="2 3" key="1">
    <citation type="submission" date="2012-09" db="EMBL/GenBank/DDBJ databases">
        <title>Riemerella anatipestifer vaccine strains.</title>
        <authorList>
            <person name="Chun C.A."/>
            <person name="Shu W.M."/>
            <person name="Kang Z.D."/>
            <person name="Jia W.X."/>
        </authorList>
    </citation>
    <scope>NUCLEOTIDE SEQUENCE [LARGE SCALE GENOMIC DNA]</scope>
    <source>
        <strain evidence="2 3">RA-CH-1</strain>
    </source>
</reference>
<evidence type="ECO:0008006" key="4">
    <source>
        <dbReference type="Google" id="ProtNLM"/>
    </source>
</evidence>
<dbReference type="HOGENOM" id="CLU_061112_0_0_10"/>
<accession>J9R5L0</accession>
<dbReference type="Proteomes" id="UP000006276">
    <property type="component" value="Chromosome"/>
</dbReference>
<protein>
    <recommendedName>
        <fullName evidence="4">Glycosyltransferase RgtA/B/C/D-like domain-containing protein</fullName>
    </recommendedName>
</protein>
<evidence type="ECO:0000313" key="3">
    <source>
        <dbReference type="Proteomes" id="UP000006276"/>
    </source>
</evidence>
<evidence type="ECO:0000256" key="1">
    <source>
        <dbReference type="SAM" id="Phobius"/>
    </source>
</evidence>
<keyword evidence="3" id="KW-1185">Reference proteome</keyword>